<dbReference type="OrthoDB" id="9779541at2"/>
<evidence type="ECO:0000313" key="8">
    <source>
        <dbReference type="Proteomes" id="UP000199400"/>
    </source>
</evidence>
<dbReference type="Pfam" id="PF00069">
    <property type="entry name" value="Pkinase"/>
    <property type="match status" value="1"/>
</dbReference>
<dbReference type="AlphaFoldDB" id="A0A1I2G9C6"/>
<keyword evidence="2 5" id="KW-0547">Nucleotide-binding</keyword>
<proteinExistence type="predicted"/>
<keyword evidence="8" id="KW-1185">Reference proteome</keyword>
<dbReference type="RefSeq" id="WP_096325807.1">
    <property type="nucleotide sequence ID" value="NZ_FOMX01000031.1"/>
</dbReference>
<keyword evidence="3 7" id="KW-0418">Kinase</keyword>
<dbReference type="InterPro" id="IPR000719">
    <property type="entry name" value="Prot_kinase_dom"/>
</dbReference>
<evidence type="ECO:0000313" key="7">
    <source>
        <dbReference type="EMBL" id="SFF14122.1"/>
    </source>
</evidence>
<dbReference type="PROSITE" id="PS50011">
    <property type="entry name" value="PROTEIN_KINASE_DOM"/>
    <property type="match status" value="1"/>
</dbReference>
<reference evidence="8" key="1">
    <citation type="submission" date="2016-10" db="EMBL/GenBank/DDBJ databases">
        <authorList>
            <person name="Varghese N."/>
            <person name="Submissions S."/>
        </authorList>
    </citation>
    <scope>NUCLEOTIDE SEQUENCE [LARGE SCALE GENOMIC DNA]</scope>
    <source>
        <strain evidence="8">ATCC 25963</strain>
    </source>
</reference>
<dbReference type="SUPFAM" id="SSF56112">
    <property type="entry name" value="Protein kinase-like (PK-like)"/>
    <property type="match status" value="1"/>
</dbReference>
<sequence>MELATAQRPTLSDLGDHLPGGEVIELPVEIESPLEHLERYTVMRLIGAGGMGKIYQAYDRLLERNVALKVMHADIPPREQRRFRREAILGARLLHPCLVRVYDMGVDERGQTEWMAMEYLPGTDMLRLLDATRARGRALPWPALVRGLTQVLMGLQYLHDCRVVHCDVKPANMFVTRDPNTRFLTTKLLDLGIAYDLDGPRPGPTEPLCGDPNYIAPEQTMHGGVIDPRTDIYAVGVSLYELATGVLPFEELTSAPLHELLLAQRDRTPPPPSSRLPAGTPPELADRLDWIFSRACAKDPARRYPSARAMQAALNAE</sequence>
<dbReference type="EMBL" id="FOMX01000031">
    <property type="protein sequence ID" value="SFF14122.1"/>
    <property type="molecule type" value="Genomic_DNA"/>
</dbReference>
<dbReference type="PROSITE" id="PS00108">
    <property type="entry name" value="PROTEIN_KINASE_ST"/>
    <property type="match status" value="1"/>
</dbReference>
<feature type="domain" description="Protein kinase" evidence="6">
    <location>
        <begin position="40"/>
        <end position="317"/>
    </location>
</feature>
<evidence type="ECO:0000256" key="1">
    <source>
        <dbReference type="ARBA" id="ARBA00022679"/>
    </source>
</evidence>
<dbReference type="InterPro" id="IPR011009">
    <property type="entry name" value="Kinase-like_dom_sf"/>
</dbReference>
<feature type="binding site" evidence="5">
    <location>
        <position position="69"/>
    </location>
    <ligand>
        <name>ATP</name>
        <dbReference type="ChEBI" id="CHEBI:30616"/>
    </ligand>
</feature>
<dbReference type="PANTHER" id="PTHR43289">
    <property type="entry name" value="MITOGEN-ACTIVATED PROTEIN KINASE KINASE KINASE 20-RELATED"/>
    <property type="match status" value="1"/>
</dbReference>
<dbReference type="GO" id="GO:0005524">
    <property type="term" value="F:ATP binding"/>
    <property type="evidence" value="ECO:0007669"/>
    <property type="project" value="UniProtKB-UniRule"/>
</dbReference>
<dbReference type="Gene3D" id="3.30.200.20">
    <property type="entry name" value="Phosphorylase Kinase, domain 1"/>
    <property type="match status" value="1"/>
</dbReference>
<dbReference type="PROSITE" id="PS00107">
    <property type="entry name" value="PROTEIN_KINASE_ATP"/>
    <property type="match status" value="1"/>
</dbReference>
<dbReference type="SMART" id="SM00220">
    <property type="entry name" value="S_TKc"/>
    <property type="match status" value="1"/>
</dbReference>
<protein>
    <submittedName>
        <fullName evidence="7">Serine/threonine protein kinase</fullName>
    </submittedName>
</protein>
<keyword evidence="4 5" id="KW-0067">ATP-binding</keyword>
<organism evidence="7 8">
    <name type="scientific">Nannocystis exedens</name>
    <dbReference type="NCBI Taxonomy" id="54"/>
    <lineage>
        <taxon>Bacteria</taxon>
        <taxon>Pseudomonadati</taxon>
        <taxon>Myxococcota</taxon>
        <taxon>Polyangia</taxon>
        <taxon>Nannocystales</taxon>
        <taxon>Nannocystaceae</taxon>
        <taxon>Nannocystis</taxon>
    </lineage>
</organism>
<accession>A0A1I2G9C6</accession>
<name>A0A1I2G9C6_9BACT</name>
<evidence type="ECO:0000259" key="6">
    <source>
        <dbReference type="PROSITE" id="PS50011"/>
    </source>
</evidence>
<gene>
    <name evidence="7" type="ORF">SAMN02745121_07136</name>
</gene>
<keyword evidence="1" id="KW-0808">Transferase</keyword>
<dbReference type="CDD" id="cd14014">
    <property type="entry name" value="STKc_PknB_like"/>
    <property type="match status" value="1"/>
</dbReference>
<dbReference type="Proteomes" id="UP000199400">
    <property type="component" value="Unassembled WGS sequence"/>
</dbReference>
<evidence type="ECO:0000256" key="4">
    <source>
        <dbReference type="ARBA" id="ARBA00022840"/>
    </source>
</evidence>
<dbReference type="InterPro" id="IPR008271">
    <property type="entry name" value="Ser/Thr_kinase_AS"/>
</dbReference>
<dbReference type="Gene3D" id="1.10.510.10">
    <property type="entry name" value="Transferase(Phosphotransferase) domain 1"/>
    <property type="match status" value="1"/>
</dbReference>
<keyword evidence="7" id="KW-0723">Serine/threonine-protein kinase</keyword>
<evidence type="ECO:0000256" key="5">
    <source>
        <dbReference type="PROSITE-ProRule" id="PRU10141"/>
    </source>
</evidence>
<dbReference type="PANTHER" id="PTHR43289:SF6">
    <property type="entry name" value="SERINE_THREONINE-PROTEIN KINASE NEKL-3"/>
    <property type="match status" value="1"/>
</dbReference>
<evidence type="ECO:0000256" key="3">
    <source>
        <dbReference type="ARBA" id="ARBA00022777"/>
    </source>
</evidence>
<dbReference type="GO" id="GO:0004674">
    <property type="term" value="F:protein serine/threonine kinase activity"/>
    <property type="evidence" value="ECO:0007669"/>
    <property type="project" value="UniProtKB-KW"/>
</dbReference>
<dbReference type="STRING" id="54.SAMN02745121_07136"/>
<dbReference type="InterPro" id="IPR017441">
    <property type="entry name" value="Protein_kinase_ATP_BS"/>
</dbReference>
<evidence type="ECO:0000256" key="2">
    <source>
        <dbReference type="ARBA" id="ARBA00022741"/>
    </source>
</evidence>